<keyword evidence="10" id="KW-1185">Reference proteome</keyword>
<comment type="caution">
    <text evidence="9">The sequence shown here is derived from an EMBL/GenBank/DDBJ whole genome shotgun (WGS) entry which is preliminary data.</text>
</comment>
<feature type="transmembrane region" description="Helical" evidence="7">
    <location>
        <begin position="106"/>
        <end position="130"/>
    </location>
</feature>
<comment type="similarity">
    <text evidence="7">Belongs to the binding-protein-dependent transport system permease family.</text>
</comment>
<protein>
    <submittedName>
        <fullName evidence="9">Carbohydrate ABC transporter permease</fullName>
    </submittedName>
</protein>
<feature type="transmembrane region" description="Helical" evidence="7">
    <location>
        <begin position="12"/>
        <end position="31"/>
    </location>
</feature>
<keyword evidence="2 7" id="KW-0813">Transport</keyword>
<dbReference type="CDD" id="cd06261">
    <property type="entry name" value="TM_PBP2"/>
    <property type="match status" value="1"/>
</dbReference>
<dbReference type="PANTHER" id="PTHR43744:SF6">
    <property type="entry name" value="ABC TRANSPORTER PERMEASE PROTEIN YESQ-RELATED"/>
    <property type="match status" value="1"/>
</dbReference>
<keyword evidence="6 7" id="KW-0472">Membrane</keyword>
<dbReference type="InterPro" id="IPR000515">
    <property type="entry name" value="MetI-like"/>
</dbReference>
<dbReference type="Pfam" id="PF00528">
    <property type="entry name" value="BPD_transp_1"/>
    <property type="match status" value="1"/>
</dbReference>
<feature type="transmembrane region" description="Helical" evidence="7">
    <location>
        <begin position="240"/>
        <end position="261"/>
    </location>
</feature>
<feature type="transmembrane region" description="Helical" evidence="7">
    <location>
        <begin position="75"/>
        <end position="94"/>
    </location>
</feature>
<reference evidence="10" key="1">
    <citation type="journal article" date="2019" name="Int. J. Syst. Evol. Microbiol.">
        <title>The Global Catalogue of Microorganisms (GCM) 10K type strain sequencing project: providing services to taxonomists for standard genome sequencing and annotation.</title>
        <authorList>
            <consortium name="The Broad Institute Genomics Platform"/>
            <consortium name="The Broad Institute Genome Sequencing Center for Infectious Disease"/>
            <person name="Wu L."/>
            <person name="Ma J."/>
        </authorList>
    </citation>
    <scope>NUCLEOTIDE SEQUENCE [LARGE SCALE GENOMIC DNA]</scope>
    <source>
        <strain evidence="10">CCUG 49571</strain>
    </source>
</reference>
<evidence type="ECO:0000259" key="8">
    <source>
        <dbReference type="PROSITE" id="PS50928"/>
    </source>
</evidence>
<evidence type="ECO:0000313" key="9">
    <source>
        <dbReference type="EMBL" id="MFC4601622.1"/>
    </source>
</evidence>
<evidence type="ECO:0000256" key="7">
    <source>
        <dbReference type="RuleBase" id="RU363032"/>
    </source>
</evidence>
<dbReference type="PROSITE" id="PS50928">
    <property type="entry name" value="ABC_TM1"/>
    <property type="match status" value="1"/>
</dbReference>
<feature type="domain" description="ABC transmembrane type-1" evidence="8">
    <location>
        <begin position="71"/>
        <end position="261"/>
    </location>
</feature>
<comment type="subcellular location">
    <subcellularLocation>
        <location evidence="1 7">Cell membrane</location>
        <topology evidence="1 7">Multi-pass membrane protein</topology>
    </subcellularLocation>
</comment>
<dbReference type="PANTHER" id="PTHR43744">
    <property type="entry name" value="ABC TRANSPORTER PERMEASE PROTEIN MG189-RELATED-RELATED"/>
    <property type="match status" value="1"/>
</dbReference>
<gene>
    <name evidence="9" type="ORF">ACFO3S_25520</name>
</gene>
<dbReference type="InterPro" id="IPR035906">
    <property type="entry name" value="MetI-like_sf"/>
</dbReference>
<evidence type="ECO:0000256" key="1">
    <source>
        <dbReference type="ARBA" id="ARBA00004651"/>
    </source>
</evidence>
<keyword evidence="5 7" id="KW-1133">Transmembrane helix</keyword>
<feature type="transmembrane region" description="Helical" evidence="7">
    <location>
        <begin position="142"/>
        <end position="161"/>
    </location>
</feature>
<evidence type="ECO:0000256" key="3">
    <source>
        <dbReference type="ARBA" id="ARBA00022475"/>
    </source>
</evidence>
<dbReference type="Proteomes" id="UP001596028">
    <property type="component" value="Unassembled WGS sequence"/>
</dbReference>
<evidence type="ECO:0000256" key="2">
    <source>
        <dbReference type="ARBA" id="ARBA00022448"/>
    </source>
</evidence>
<evidence type="ECO:0000256" key="6">
    <source>
        <dbReference type="ARBA" id="ARBA00023136"/>
    </source>
</evidence>
<evidence type="ECO:0000313" key="10">
    <source>
        <dbReference type="Proteomes" id="UP001596028"/>
    </source>
</evidence>
<proteinExistence type="inferred from homology"/>
<keyword evidence="3" id="KW-1003">Cell membrane</keyword>
<feature type="transmembrane region" description="Helical" evidence="7">
    <location>
        <begin position="182"/>
        <end position="204"/>
    </location>
</feature>
<sequence>MKMRRLWGNGASFLFLLVFSVLMLFPLVWMLSTALKPSYNITADPTKLLPDPAHWRNFVDLFHKYPIATYTWNTLYISVLNIIGKLISCSLVAYGFAKYKAPGKDVLFGILLATMMLPWAVTMVPLFIFYREIGWYNTFLPLWVPSFFGDAFSIFLLRQFMMGVPNELEEAAKIDGAHLFKILWHVVLPIIQPALVVVAIFSFFHTWNDFLGPLLFLSDPEKATLQIGIRNLRTQYDVEWNYMMGLSLLSVIPCLIVFFFGQRKIVDGITMSGLKA</sequence>
<name>A0ABV9FJ10_9BACL</name>
<keyword evidence="4 7" id="KW-0812">Transmembrane</keyword>
<organism evidence="9 10">
    <name type="scientific">Cohnella hongkongensis</name>
    <dbReference type="NCBI Taxonomy" id="178337"/>
    <lineage>
        <taxon>Bacteria</taxon>
        <taxon>Bacillati</taxon>
        <taxon>Bacillota</taxon>
        <taxon>Bacilli</taxon>
        <taxon>Bacillales</taxon>
        <taxon>Paenibacillaceae</taxon>
        <taxon>Cohnella</taxon>
    </lineage>
</organism>
<dbReference type="SUPFAM" id="SSF161098">
    <property type="entry name" value="MetI-like"/>
    <property type="match status" value="1"/>
</dbReference>
<evidence type="ECO:0000256" key="5">
    <source>
        <dbReference type="ARBA" id="ARBA00022989"/>
    </source>
</evidence>
<dbReference type="Gene3D" id="1.10.3720.10">
    <property type="entry name" value="MetI-like"/>
    <property type="match status" value="1"/>
</dbReference>
<evidence type="ECO:0000256" key="4">
    <source>
        <dbReference type="ARBA" id="ARBA00022692"/>
    </source>
</evidence>
<dbReference type="RefSeq" id="WP_378101908.1">
    <property type="nucleotide sequence ID" value="NZ_JBHSEP010000028.1"/>
</dbReference>
<dbReference type="EMBL" id="JBHSEP010000028">
    <property type="protein sequence ID" value="MFC4601622.1"/>
    <property type="molecule type" value="Genomic_DNA"/>
</dbReference>
<accession>A0ABV9FJ10</accession>